<protein>
    <submittedName>
        <fullName evidence="1">Uncharacterized protein</fullName>
    </submittedName>
</protein>
<sequence length="114" mass="12500">MHGNRPNVFGFLSAPTREASLHTIAKAILSVRSMGVTYKEIAKAIDVSADTIEGAASEKSLLSFDAVARLVYLFPDVTGIVCELMQPPCERPTVSDRLERIEREISAIRKEAPQ</sequence>
<reference evidence="1" key="1">
    <citation type="submission" date="2020-05" db="EMBL/GenBank/DDBJ databases">
        <authorList>
            <person name="Chiriac C."/>
            <person name="Salcher M."/>
            <person name="Ghai R."/>
            <person name="Kavagutti S V."/>
        </authorList>
    </citation>
    <scope>NUCLEOTIDE SEQUENCE</scope>
</reference>
<proteinExistence type="predicted"/>
<dbReference type="EMBL" id="LR798200">
    <property type="protein sequence ID" value="CAB5162517.1"/>
    <property type="molecule type" value="Genomic_DNA"/>
</dbReference>
<organism evidence="1">
    <name type="scientific">uncultured Caudovirales phage</name>
    <dbReference type="NCBI Taxonomy" id="2100421"/>
    <lineage>
        <taxon>Viruses</taxon>
        <taxon>Duplodnaviria</taxon>
        <taxon>Heunggongvirae</taxon>
        <taxon>Uroviricota</taxon>
        <taxon>Caudoviricetes</taxon>
        <taxon>Peduoviridae</taxon>
        <taxon>Maltschvirus</taxon>
        <taxon>Maltschvirus maltsch</taxon>
    </lineage>
</organism>
<accession>A0A6J7WBJ4</accession>
<name>A0A6J7WBJ4_9CAUD</name>
<gene>
    <name evidence="1" type="ORF">UFOVP152_33</name>
</gene>
<evidence type="ECO:0000313" key="1">
    <source>
        <dbReference type="EMBL" id="CAB5162517.1"/>
    </source>
</evidence>